<keyword evidence="3" id="KW-0863">Zinc-finger</keyword>
<gene>
    <name evidence="9" type="ORF">Pfra01_000756800</name>
</gene>
<dbReference type="EMBL" id="BSXT01000676">
    <property type="protein sequence ID" value="GMF32165.1"/>
    <property type="molecule type" value="Genomic_DNA"/>
</dbReference>
<dbReference type="GO" id="GO:0005634">
    <property type="term" value="C:nucleus"/>
    <property type="evidence" value="ECO:0007669"/>
    <property type="project" value="UniProtKB-SubCell"/>
</dbReference>
<dbReference type="GO" id="GO:0008270">
    <property type="term" value="F:zinc ion binding"/>
    <property type="evidence" value="ECO:0007669"/>
    <property type="project" value="UniProtKB-KW"/>
</dbReference>
<dbReference type="AlphaFoldDB" id="A0A9W7CFQ8"/>
<evidence type="ECO:0000256" key="2">
    <source>
        <dbReference type="ARBA" id="ARBA00022723"/>
    </source>
</evidence>
<feature type="domain" description="HAT C-terminal dimerisation" evidence="8">
    <location>
        <begin position="390"/>
        <end position="464"/>
    </location>
</feature>
<keyword evidence="2" id="KW-0479">Metal-binding</keyword>
<feature type="region of interest" description="Disordered" evidence="6">
    <location>
        <begin position="479"/>
        <end position="527"/>
    </location>
</feature>
<dbReference type="InterPro" id="IPR012337">
    <property type="entry name" value="RNaseH-like_sf"/>
</dbReference>
<keyword evidence="10" id="KW-1185">Reference proteome</keyword>
<dbReference type="InterPro" id="IPR007021">
    <property type="entry name" value="DUF659"/>
</dbReference>
<dbReference type="SUPFAM" id="SSF53098">
    <property type="entry name" value="Ribonuclease H-like"/>
    <property type="match status" value="2"/>
</dbReference>
<sequence length="527" mass="59239">MTEASLSQSQPTTPFAGGITMEEKKRFQSDIARGFYAAGLPFRAIEVPRMRRALTILQPDMEKYLPTRKALASKLLSDEYQREKDELIARLRDEPTLDVVSDGWSSISNEKVVHYIVVSPRMRPLLWCTRRTGEAEQTAEYVAQEIGSVIDEINLVAGRLSVVSVTTDNAPVMPKTGDILERERQGSCNGCSSHALNLILEECIESGSDNQRIIAQLFRQKKFMKRFGRKPAKLNEVRFIVDDKEFWKRLKLVQMLLGPLVEAIAMLEQDTCCISLGTGSSASFSVNLAKMIPFRMYPEACKQAFGSRPLQSGILHTDAMGVSFLLDQTKPAAEFVDAELTKTVKSVKAIARRMGVVSTPAEESQIGAEATDFYTKREGWSSETRADYFAVSPLAWWTDKCGKDPDQTKHYYPLLARLAVMIFTIPTSSASSERSWSIQDFIHTKRRNRLDARRVEKLVFIYSNAGDKDAKTNIFYQLNEDSESEDDDDEGDTTGDDSRAGWDDSNASPSYSNSYSYDGNEEHKFES</sequence>
<dbReference type="Proteomes" id="UP001165121">
    <property type="component" value="Unassembled WGS sequence"/>
</dbReference>
<protein>
    <submittedName>
        <fullName evidence="9">Unnamed protein product</fullName>
    </submittedName>
</protein>
<dbReference type="GO" id="GO:0046983">
    <property type="term" value="F:protein dimerization activity"/>
    <property type="evidence" value="ECO:0007669"/>
    <property type="project" value="InterPro"/>
</dbReference>
<dbReference type="InterPro" id="IPR008906">
    <property type="entry name" value="HATC_C_dom"/>
</dbReference>
<dbReference type="OrthoDB" id="110461at2759"/>
<comment type="subcellular location">
    <subcellularLocation>
        <location evidence="1">Nucleus</location>
    </subcellularLocation>
</comment>
<dbReference type="PANTHER" id="PTHR46481">
    <property type="entry name" value="ZINC FINGER BED DOMAIN-CONTAINING PROTEIN 4"/>
    <property type="match status" value="1"/>
</dbReference>
<evidence type="ECO:0000256" key="1">
    <source>
        <dbReference type="ARBA" id="ARBA00004123"/>
    </source>
</evidence>
<evidence type="ECO:0000313" key="9">
    <source>
        <dbReference type="EMBL" id="GMF32165.1"/>
    </source>
</evidence>
<feature type="compositionally biased region" description="Acidic residues" evidence="6">
    <location>
        <begin position="480"/>
        <end position="495"/>
    </location>
</feature>
<evidence type="ECO:0000313" key="10">
    <source>
        <dbReference type="Proteomes" id="UP001165121"/>
    </source>
</evidence>
<evidence type="ECO:0000256" key="3">
    <source>
        <dbReference type="ARBA" id="ARBA00022771"/>
    </source>
</evidence>
<dbReference type="Pfam" id="PF04937">
    <property type="entry name" value="DUF659"/>
    <property type="match status" value="1"/>
</dbReference>
<evidence type="ECO:0000256" key="5">
    <source>
        <dbReference type="ARBA" id="ARBA00023242"/>
    </source>
</evidence>
<keyword evidence="5" id="KW-0539">Nucleus</keyword>
<organism evidence="9 10">
    <name type="scientific">Phytophthora fragariaefolia</name>
    <dbReference type="NCBI Taxonomy" id="1490495"/>
    <lineage>
        <taxon>Eukaryota</taxon>
        <taxon>Sar</taxon>
        <taxon>Stramenopiles</taxon>
        <taxon>Oomycota</taxon>
        <taxon>Peronosporomycetes</taxon>
        <taxon>Peronosporales</taxon>
        <taxon>Peronosporaceae</taxon>
        <taxon>Phytophthora</taxon>
    </lineage>
</organism>
<feature type="domain" description="DUF659" evidence="7">
    <location>
        <begin position="66"/>
        <end position="205"/>
    </location>
</feature>
<dbReference type="Pfam" id="PF05699">
    <property type="entry name" value="Dimer_Tnp_hAT"/>
    <property type="match status" value="1"/>
</dbReference>
<feature type="compositionally biased region" description="Low complexity" evidence="6">
    <location>
        <begin position="503"/>
        <end position="518"/>
    </location>
</feature>
<keyword evidence="4" id="KW-0862">Zinc</keyword>
<proteinExistence type="predicted"/>
<comment type="caution">
    <text evidence="9">The sequence shown here is derived from an EMBL/GenBank/DDBJ whole genome shotgun (WGS) entry which is preliminary data.</text>
</comment>
<evidence type="ECO:0000259" key="8">
    <source>
        <dbReference type="Pfam" id="PF05699"/>
    </source>
</evidence>
<name>A0A9W7CFQ8_9STRA</name>
<evidence type="ECO:0000256" key="4">
    <source>
        <dbReference type="ARBA" id="ARBA00022833"/>
    </source>
</evidence>
<accession>A0A9W7CFQ8</accession>
<reference evidence="9" key="1">
    <citation type="submission" date="2023-04" db="EMBL/GenBank/DDBJ databases">
        <title>Phytophthora fragariaefolia NBRC 109709.</title>
        <authorList>
            <person name="Ichikawa N."/>
            <person name="Sato H."/>
            <person name="Tonouchi N."/>
        </authorList>
    </citation>
    <scope>NUCLEOTIDE SEQUENCE</scope>
    <source>
        <strain evidence="9">NBRC 109709</strain>
    </source>
</reference>
<dbReference type="PANTHER" id="PTHR46481:SF10">
    <property type="entry name" value="ZINC FINGER BED DOMAIN-CONTAINING PROTEIN 39"/>
    <property type="match status" value="1"/>
</dbReference>
<dbReference type="InterPro" id="IPR052035">
    <property type="entry name" value="ZnF_BED_domain_contain"/>
</dbReference>
<evidence type="ECO:0000259" key="7">
    <source>
        <dbReference type="Pfam" id="PF04937"/>
    </source>
</evidence>
<evidence type="ECO:0000256" key="6">
    <source>
        <dbReference type="SAM" id="MobiDB-lite"/>
    </source>
</evidence>